<sequence length="76" mass="9002">MGIKDFFVRKMMERKLKDVPKEQQEQIMSIIDKNPDLFKKIGEEIEAKIKAGKPELYATMDVMKKYQSELQKLSQH</sequence>
<evidence type="ECO:0000313" key="2">
    <source>
        <dbReference type="Proteomes" id="UP000231333"/>
    </source>
</evidence>
<dbReference type="EMBL" id="PCXL01000011">
    <property type="protein sequence ID" value="PIR38356.1"/>
    <property type="molecule type" value="Genomic_DNA"/>
</dbReference>
<comment type="caution">
    <text evidence="1">The sequence shown here is derived from an EMBL/GenBank/DDBJ whole genome shotgun (WGS) entry which is preliminary data.</text>
</comment>
<protein>
    <submittedName>
        <fullName evidence="1">Uncharacterized protein</fullName>
    </submittedName>
</protein>
<evidence type="ECO:0000313" key="1">
    <source>
        <dbReference type="EMBL" id="PIR38356.1"/>
    </source>
</evidence>
<dbReference type="AlphaFoldDB" id="A0A2H0QWJ1"/>
<dbReference type="Proteomes" id="UP000231333">
    <property type="component" value="Unassembled WGS sequence"/>
</dbReference>
<accession>A0A2H0QWJ1</accession>
<proteinExistence type="predicted"/>
<gene>
    <name evidence="1" type="ORF">COV34_01990</name>
</gene>
<name>A0A2H0QWJ1_9BACT</name>
<reference evidence="1 2" key="1">
    <citation type="submission" date="2017-09" db="EMBL/GenBank/DDBJ databases">
        <title>Depth-based differentiation of microbial function through sediment-hosted aquifers and enrichment of novel symbionts in the deep terrestrial subsurface.</title>
        <authorList>
            <person name="Probst A.J."/>
            <person name="Ladd B."/>
            <person name="Jarett J.K."/>
            <person name="Geller-Mcgrath D.E."/>
            <person name="Sieber C.M."/>
            <person name="Emerson J.B."/>
            <person name="Anantharaman K."/>
            <person name="Thomas B.C."/>
            <person name="Malmstrom R."/>
            <person name="Stieglmeier M."/>
            <person name="Klingl A."/>
            <person name="Woyke T."/>
            <person name="Ryan C.M."/>
            <person name="Banfield J.F."/>
        </authorList>
    </citation>
    <scope>NUCLEOTIDE SEQUENCE [LARGE SCALE GENOMIC DNA]</scope>
    <source>
        <strain evidence="1">CG10_big_fil_rev_8_21_14_0_10_42_12</strain>
    </source>
</reference>
<organism evidence="1 2">
    <name type="scientific">Candidatus Zambryskibacteria bacterium CG10_big_fil_rev_8_21_14_0_10_42_12</name>
    <dbReference type="NCBI Taxonomy" id="1975115"/>
    <lineage>
        <taxon>Bacteria</taxon>
        <taxon>Candidatus Zambryskiibacteriota</taxon>
    </lineage>
</organism>